<dbReference type="InterPro" id="IPR036291">
    <property type="entry name" value="NAD(P)-bd_dom_sf"/>
</dbReference>
<keyword evidence="11" id="KW-1185">Reference proteome</keyword>
<dbReference type="EMBL" id="LN877950">
    <property type="protein sequence ID" value="CUV05658.1"/>
    <property type="molecule type" value="Genomic_DNA"/>
</dbReference>
<evidence type="ECO:0000313" key="10">
    <source>
        <dbReference type="EMBL" id="PPS96253.1"/>
    </source>
</evidence>
<feature type="domain" description="NAD(P)-binding" evidence="8">
    <location>
        <begin position="9"/>
        <end position="329"/>
    </location>
</feature>
<evidence type="ECO:0000313" key="11">
    <source>
        <dbReference type="Proteomes" id="UP001429100"/>
    </source>
</evidence>
<dbReference type="SUPFAM" id="SSF51735">
    <property type="entry name" value="NAD(P)-binding Rossmann-fold domains"/>
    <property type="match status" value="1"/>
</dbReference>
<dbReference type="Proteomes" id="UP000199752">
    <property type="component" value="Chromosome 4"/>
</dbReference>
<dbReference type="CDD" id="cd05247">
    <property type="entry name" value="UDP_G4E_1_SDR_e"/>
    <property type="match status" value="1"/>
</dbReference>
<dbReference type="EC" id="5.1.3.2" evidence="4 7"/>
<dbReference type="GO" id="GO:0006012">
    <property type="term" value="P:galactose metabolic process"/>
    <property type="evidence" value="ECO:0007669"/>
    <property type="project" value="UniProtKB-UniPathway"/>
</dbReference>
<gene>
    <name evidence="9" type="ORF">CHUDEA4_2600</name>
    <name evidence="10" type="ORF">GY17_00001730</name>
</gene>
<dbReference type="AlphaFoldDB" id="A0A0S4TEC7"/>
<evidence type="ECO:0000256" key="3">
    <source>
        <dbReference type="ARBA" id="ARBA00004947"/>
    </source>
</evidence>
<keyword evidence="7" id="KW-0119">Carbohydrate metabolism</keyword>
<comment type="subunit">
    <text evidence="7">Homodimer.</text>
</comment>
<dbReference type="EMBL" id="JTAI01000020">
    <property type="protein sequence ID" value="PPS96253.1"/>
    <property type="molecule type" value="Genomic_DNA"/>
</dbReference>
<keyword evidence="5 7" id="KW-0520">NAD</keyword>
<dbReference type="PANTHER" id="PTHR43725:SF47">
    <property type="entry name" value="UDP-GLUCOSE 4-EPIMERASE"/>
    <property type="match status" value="1"/>
</dbReference>
<dbReference type="Gene3D" id="3.90.25.10">
    <property type="entry name" value="UDP-galactose 4-epimerase, domain 1"/>
    <property type="match status" value="1"/>
</dbReference>
<evidence type="ECO:0000313" key="9">
    <source>
        <dbReference type="EMBL" id="CUV05658.1"/>
    </source>
</evidence>
<protein>
    <recommendedName>
        <fullName evidence="4 7">UDP-glucose 4-epimerase</fullName>
        <ecNumber evidence="4 7">5.1.3.2</ecNumber>
    </recommendedName>
</protein>
<dbReference type="InterPro" id="IPR016040">
    <property type="entry name" value="NAD(P)-bd_dom"/>
</dbReference>
<organism evidence="9">
    <name type="scientific">Cryptosporidium hominis</name>
    <dbReference type="NCBI Taxonomy" id="237895"/>
    <lineage>
        <taxon>Eukaryota</taxon>
        <taxon>Sar</taxon>
        <taxon>Alveolata</taxon>
        <taxon>Apicomplexa</taxon>
        <taxon>Conoidasida</taxon>
        <taxon>Coccidia</taxon>
        <taxon>Eucoccidiorida</taxon>
        <taxon>Eimeriorina</taxon>
        <taxon>Cryptosporidiidae</taxon>
        <taxon>Cryptosporidium</taxon>
    </lineage>
</organism>
<evidence type="ECO:0000256" key="2">
    <source>
        <dbReference type="ARBA" id="ARBA00001911"/>
    </source>
</evidence>
<comment type="cofactor">
    <cofactor evidence="2 7">
        <name>NAD(+)</name>
        <dbReference type="ChEBI" id="CHEBI:57540"/>
    </cofactor>
</comment>
<dbReference type="VEuPathDB" id="CryptoDB:CHUDEA4_2600"/>
<accession>A0A0S4TEC7</accession>
<dbReference type="OrthoDB" id="9402762at2759"/>
<evidence type="ECO:0000256" key="7">
    <source>
        <dbReference type="RuleBase" id="RU366046"/>
    </source>
</evidence>
<sequence>MSKSEIKILCTGGAGYIGSHTVIALIEEGYSVHILDNFSNSDPEVVNRIEKITKVKVPFFEIDIRDKERMLDLFLKERYNAVIHFAGLKAVGVSVSQPLEYYENNVVGTIRLLEVMKEANCNILVFSSSATVYLPKPTPLLETDPLGASNPYGQTKFMIELMMKDIYTASKNTKFSILRYFNPVGCHPSSLIGEDPEEPNNLLPYIQLVSIGRKEKLFVFGNDWPTRDGTGVRDYIHVTDLANGHVKALEKLLNLSNTDKTLDIYNLGCGSGISVLEMVKNFENASGKQIPYEIINRRPGDLASVIADPSKAEKELGWKAKHSIFDACKSAYDWQFNNPNGYSKK</sequence>
<dbReference type="PRINTS" id="PR01713">
    <property type="entry name" value="NUCEPIMERASE"/>
</dbReference>
<reference evidence="10 11" key="3">
    <citation type="submission" date="2017-10" db="EMBL/GenBank/DDBJ databases">
        <title>Consistent, comparative and evidence-based genome annotation and re-annotation for the closely-related species, Cryptosporidium parvum, C. hominis and C. tyzzeri.</title>
        <authorList>
            <person name="Baptista R.P."/>
            <person name="Li Y."/>
            <person name="Sateriale A."/>
            <person name="Striepen B."/>
            <person name="Kissinger J.C."/>
        </authorList>
    </citation>
    <scope>NUCLEOTIDE SEQUENCE [LARGE SCALE GENOMIC DNA]</scope>
    <source>
        <strain evidence="10">30976</strain>
    </source>
</reference>
<dbReference type="GO" id="GO:0003978">
    <property type="term" value="F:UDP-glucose 4-epimerase activity"/>
    <property type="evidence" value="ECO:0007669"/>
    <property type="project" value="UniProtKB-UniRule"/>
</dbReference>
<reference evidence="10 11" key="1">
    <citation type="submission" date="2014-11" db="EMBL/GenBank/DDBJ databases">
        <title>Comparative genomic analysis of Cryptosporidium hominis reveals occurrence of genetic recombination in virulent subtypes.</title>
        <authorList>
            <person name="Guo Y."/>
            <person name="Tang K."/>
            <person name="Frace M."/>
            <person name="Li N."/>
            <person name="Roellig D.M."/>
            <person name="Sammons S."/>
            <person name="Knipe K."/>
            <person name="Rowe L."/>
            <person name="Feng Y."/>
            <person name="Xiao L."/>
        </authorList>
    </citation>
    <scope>NUCLEOTIDE SEQUENCE [LARGE SCALE GENOMIC DNA]</scope>
    <source>
        <strain evidence="10">30976</strain>
    </source>
</reference>
<dbReference type="NCBIfam" id="NF007956">
    <property type="entry name" value="PRK10675.1"/>
    <property type="match status" value="1"/>
</dbReference>
<reference evidence="9" key="2">
    <citation type="submission" date="2015-08" db="EMBL/GenBank/DDBJ databases">
        <authorList>
            <person name="Babu N.S."/>
            <person name="Beckwith C.J."/>
            <person name="Beseler K.G."/>
            <person name="Brison A."/>
            <person name="Carone J.V."/>
            <person name="Caskin T.P."/>
            <person name="Diamond M."/>
            <person name="Durham M.E."/>
            <person name="Foxe J.M."/>
            <person name="Go M."/>
            <person name="Henderson B.A."/>
            <person name="Jones I.B."/>
            <person name="McGettigan J.A."/>
            <person name="Micheletti S.J."/>
            <person name="Nasrallah M.E."/>
            <person name="Ortiz D."/>
            <person name="Piller C.R."/>
            <person name="Privatt S.R."/>
            <person name="Schneider S.L."/>
            <person name="Sharp S."/>
            <person name="Smith T.C."/>
            <person name="Stanton J.D."/>
            <person name="Ullery H.E."/>
            <person name="Wilson R.J."/>
            <person name="Serrano M.G."/>
            <person name="Buck G."/>
            <person name="Lee V."/>
            <person name="Wang Y."/>
            <person name="Carvalho R."/>
            <person name="Voegtly L."/>
            <person name="Shi R."/>
            <person name="Duckworth R."/>
            <person name="Johnson A."/>
            <person name="Loviza R."/>
            <person name="Walstead R."/>
            <person name="Shah Z."/>
            <person name="Kiflezghi M."/>
            <person name="Wade K."/>
            <person name="Ball S.L."/>
            <person name="Bradley K.W."/>
            <person name="Asai D.J."/>
            <person name="Bowman C.A."/>
            <person name="Russell D.A."/>
            <person name="Pope W.H."/>
            <person name="Jacobs-Sera D."/>
            <person name="Hendrix R.W."/>
            <person name="Hatfull G.F."/>
        </authorList>
    </citation>
    <scope>NUCLEOTIDE SEQUENCE [LARGE SCALE GENOMIC DNA]</scope>
</reference>
<comment type="catalytic activity">
    <reaction evidence="1 7">
        <text>UDP-alpha-D-glucose = UDP-alpha-D-galactose</text>
        <dbReference type="Rhea" id="RHEA:22168"/>
        <dbReference type="ChEBI" id="CHEBI:58885"/>
        <dbReference type="ChEBI" id="CHEBI:66914"/>
        <dbReference type="EC" id="5.1.3.2"/>
    </reaction>
</comment>
<proteinExistence type="inferred from homology"/>
<dbReference type="Proteomes" id="UP001429100">
    <property type="component" value="Unassembled WGS sequence"/>
</dbReference>
<dbReference type="PANTHER" id="PTHR43725">
    <property type="entry name" value="UDP-GLUCOSE 4-EPIMERASE"/>
    <property type="match status" value="1"/>
</dbReference>
<dbReference type="VEuPathDB" id="CryptoDB:Chro.40292"/>
<dbReference type="VEuPathDB" id="CryptoDB:ChTU502y2012_295g0520"/>
<comment type="pathway">
    <text evidence="3 7">Carbohydrate metabolism; galactose metabolism.</text>
</comment>
<dbReference type="Pfam" id="PF16363">
    <property type="entry name" value="GDP_Man_Dehyd"/>
    <property type="match status" value="1"/>
</dbReference>
<evidence type="ECO:0000256" key="6">
    <source>
        <dbReference type="ARBA" id="ARBA00023235"/>
    </source>
</evidence>
<comment type="similarity">
    <text evidence="7">Belongs to the NAD(P)-dependent epimerase/dehydratase family.</text>
</comment>
<dbReference type="VEuPathDB" id="CryptoDB:GY17_00001730"/>
<dbReference type="InterPro" id="IPR005886">
    <property type="entry name" value="UDP_G4E"/>
</dbReference>
<evidence type="ECO:0000259" key="8">
    <source>
        <dbReference type="Pfam" id="PF16363"/>
    </source>
</evidence>
<name>A0A0S4TEC7_CRYHO</name>
<evidence type="ECO:0000256" key="5">
    <source>
        <dbReference type="ARBA" id="ARBA00023027"/>
    </source>
</evidence>
<dbReference type="UniPathway" id="UPA00214"/>
<evidence type="ECO:0000256" key="4">
    <source>
        <dbReference type="ARBA" id="ARBA00013189"/>
    </source>
</evidence>
<dbReference type="NCBIfam" id="TIGR01179">
    <property type="entry name" value="galE"/>
    <property type="match status" value="1"/>
</dbReference>
<keyword evidence="6 7" id="KW-0413">Isomerase</keyword>
<evidence type="ECO:0000256" key="1">
    <source>
        <dbReference type="ARBA" id="ARBA00000083"/>
    </source>
</evidence>
<dbReference type="GO" id="GO:0005829">
    <property type="term" value="C:cytosol"/>
    <property type="evidence" value="ECO:0007669"/>
    <property type="project" value="TreeGrafter"/>
</dbReference>
<dbReference type="Gene3D" id="3.40.50.720">
    <property type="entry name" value="NAD(P)-binding Rossmann-like Domain"/>
    <property type="match status" value="1"/>
</dbReference>